<sequence>MSELKRTRRLRKYEADDNLGRPSHSNPTTELHSPFGPQIAKTTLPTAVIDRLNQSIDPHIDQNKSSEALLSAEAVFSGSPSLASLIEEQISHYVKEVEGSEVEHIEFEVFWVVSQYEDTPSPVHFHSGDISGVFYLKEPTKIDPQQYERNYISGRKAGFINFIEGNKQRFSKSLISFEPRVGDLYVFPGWLLHGAEPFIGEGERRSVAFNANIRIKPD</sequence>
<dbReference type="SUPFAM" id="SSF51197">
    <property type="entry name" value="Clavaminate synthase-like"/>
    <property type="match status" value="1"/>
</dbReference>
<dbReference type="Gene3D" id="2.60.120.620">
    <property type="entry name" value="q2cbj1_9rhob like domain"/>
    <property type="match status" value="1"/>
</dbReference>
<evidence type="ECO:0008006" key="4">
    <source>
        <dbReference type="Google" id="ProtNLM"/>
    </source>
</evidence>
<dbReference type="RefSeq" id="WP_007020715.1">
    <property type="nucleotide sequence ID" value="NZ_CH724125.1"/>
</dbReference>
<comment type="caution">
    <text evidence="2">The sequence shown here is derived from an EMBL/GenBank/DDBJ whole genome shotgun (WGS) entry which is preliminary data.</text>
</comment>
<evidence type="ECO:0000256" key="1">
    <source>
        <dbReference type="SAM" id="MobiDB-lite"/>
    </source>
</evidence>
<dbReference type="AlphaFoldDB" id="A0A7U8C962"/>
<name>A0A7U8C962_NEPCE</name>
<keyword evidence="3" id="KW-1185">Reference proteome</keyword>
<evidence type="ECO:0000313" key="3">
    <source>
        <dbReference type="Proteomes" id="UP000002171"/>
    </source>
</evidence>
<proteinExistence type="predicted"/>
<reference evidence="2 3" key="1">
    <citation type="submission" date="2006-02" db="EMBL/GenBank/DDBJ databases">
        <authorList>
            <person name="Pinhassi J."/>
            <person name="Pedros-Alio C."/>
            <person name="Ferriera S."/>
            <person name="Johnson J."/>
            <person name="Kravitz S."/>
            <person name="Halpern A."/>
            <person name="Remington K."/>
            <person name="Beeson K."/>
            <person name="Tran B."/>
            <person name="Rogers Y.-H."/>
            <person name="Friedman R."/>
            <person name="Venter J.C."/>
        </authorList>
    </citation>
    <scope>NUCLEOTIDE SEQUENCE [LARGE SCALE GENOMIC DNA]</scope>
    <source>
        <strain evidence="2 3">MED92</strain>
    </source>
</reference>
<protein>
    <recommendedName>
        <fullName evidence="4">Fe2OG dioxygenase domain-containing protein</fullName>
    </recommendedName>
</protein>
<evidence type="ECO:0000313" key="2">
    <source>
        <dbReference type="EMBL" id="EAR62405.1"/>
    </source>
</evidence>
<organism evidence="2 3">
    <name type="scientific">Neptuniibacter caesariensis</name>
    <dbReference type="NCBI Taxonomy" id="207954"/>
    <lineage>
        <taxon>Bacteria</taxon>
        <taxon>Pseudomonadati</taxon>
        <taxon>Pseudomonadota</taxon>
        <taxon>Gammaproteobacteria</taxon>
        <taxon>Oceanospirillales</taxon>
        <taxon>Oceanospirillaceae</taxon>
        <taxon>Neptuniibacter</taxon>
    </lineage>
</organism>
<feature type="region of interest" description="Disordered" evidence="1">
    <location>
        <begin position="1"/>
        <end position="37"/>
    </location>
</feature>
<dbReference type="Proteomes" id="UP000002171">
    <property type="component" value="Unassembled WGS sequence"/>
</dbReference>
<dbReference type="OrthoDB" id="549777at2"/>
<gene>
    <name evidence="2" type="ORF">MED92_15248</name>
</gene>
<dbReference type="EMBL" id="AAOW01000003">
    <property type="protein sequence ID" value="EAR62405.1"/>
    <property type="molecule type" value="Genomic_DNA"/>
</dbReference>
<dbReference type="InterPro" id="IPR012668">
    <property type="entry name" value="CHP02466"/>
</dbReference>
<dbReference type="Pfam" id="PF13759">
    <property type="entry name" value="2OG-FeII_Oxy_5"/>
    <property type="match status" value="1"/>
</dbReference>
<feature type="compositionally biased region" description="Basic residues" evidence="1">
    <location>
        <begin position="1"/>
        <end position="11"/>
    </location>
</feature>
<accession>A0A7U8C962</accession>